<dbReference type="Gene3D" id="2.60.120.740">
    <property type="match status" value="1"/>
</dbReference>
<dbReference type="SUPFAM" id="SSF56436">
    <property type="entry name" value="C-type lectin-like"/>
    <property type="match status" value="5"/>
</dbReference>
<dbReference type="SUPFAM" id="SSF49785">
    <property type="entry name" value="Galactose-binding domain-like"/>
    <property type="match status" value="1"/>
</dbReference>
<dbReference type="InterPro" id="IPR018378">
    <property type="entry name" value="C-type_lectin_CS"/>
</dbReference>
<feature type="compositionally biased region" description="Low complexity" evidence="4">
    <location>
        <begin position="227"/>
        <end position="242"/>
    </location>
</feature>
<keyword evidence="1" id="KW-0430">Lectin</keyword>
<evidence type="ECO:0000313" key="10">
    <source>
        <dbReference type="Proteomes" id="UP001557470"/>
    </source>
</evidence>
<sequence length="965" mass="107489">MRNWADARHDCVNQGGDLVSITEPFEQAFIQSQVHQISMGVSIWMGGHDSFTEGGWEWTDGSPFRYINWNAGNPDDYAGEDCLSMLINSGFWNDDNCDYQRGYICKRRGNTPVPHDGFETAYICEDSSAVLHCEFNSSINIQSAFFGRKSDKICPHQEGATGTCTVDGILPVIRKNCEGQRFCFLYAHVEKDPCPNTSKYMEVVYSCEPHVCLESLGAAQGGTIPDSSFSASSSTDSGHGPSNGRLDSSSCWMPSSAGNSWIQVNLGFAKKVTGVVMQGCKGADHWVYKFKLQHSIDGSTWTDYTADGGVLPGTMDRDTHEIYILGTPVSAQYVRIIPQDFNGQAGLRLDILGCSPNYAVSCGTKPYFDFSSDRKIVHCPAGCASKPYTVYGSIVYEGNSHICAAAIHAGVILNEIGGDCTLLKEPAQNFYAGSKRNGITSKQYEGYSSVSYQFADGELRCSGHDWYEFGEFCYKPSVEKRTWHSALHECRSMGADLVSIQSMTEQSWLESYLYLAETSDVWIGLNDLDFQGLFSWSDNQWVTFTYWAPGEPNNHLGFKEDCVEMFYHNGRWNDVPCTELNTYICKKPKAHYPVPSAIPTVYGCTQGWDAYGYSCYWMEETPRAWSDAKAFCEQQNSKLLHIGDIYEQSHFTVKLAGYTGLWWIGLRAHGESGGVDYIWDNGAPLTFTHWDRNQPDSHAGTCVGMTTSPTGGFWDDKSCTDAYPFVCEVPRPDITPPTPAPTPPISQGCADGWTAESHFRNCYKLFTVDFSKKKSWPSAREDCISRGADLVSIHNMEEENFLSMYTKGKTKWIGLKHDPINGGYHWSDGTPVSHTNWGGGEPNNHEGREDCVQMESNSAGTSSWWNDMNCDAHEDWICMITKGKTPIIPPVPPPPIPAPDCGTNPGWRKNGDICYYYNDTDIVDFHTAILRCYAEKAQLVSILNKDEQAYVNTMVGITLRCTLES</sequence>
<dbReference type="Pfam" id="PF00059">
    <property type="entry name" value="Lectin_C"/>
    <property type="match status" value="4"/>
</dbReference>
<dbReference type="InterPro" id="IPR050111">
    <property type="entry name" value="C-type_lectin/snaclec_domain"/>
</dbReference>
<dbReference type="InterPro" id="IPR000922">
    <property type="entry name" value="Lectin_gal-bd_dom"/>
</dbReference>
<dbReference type="CDD" id="cd00037">
    <property type="entry name" value="CLECT"/>
    <property type="match status" value="3"/>
</dbReference>
<dbReference type="InterPro" id="IPR004043">
    <property type="entry name" value="LCCL"/>
</dbReference>
<dbReference type="CDD" id="cd03590">
    <property type="entry name" value="CLECT_DC-SIGN_like"/>
    <property type="match status" value="1"/>
</dbReference>
<evidence type="ECO:0000259" key="5">
    <source>
        <dbReference type="PROSITE" id="PS50022"/>
    </source>
</evidence>
<dbReference type="InterPro" id="IPR033989">
    <property type="entry name" value="CD209-like_CTLD"/>
</dbReference>
<dbReference type="AlphaFoldDB" id="A0ABD0W482"/>
<dbReference type="Gene3D" id="2.60.120.260">
    <property type="entry name" value="Galactose-binding domain-like"/>
    <property type="match status" value="1"/>
</dbReference>
<dbReference type="SMART" id="SM00231">
    <property type="entry name" value="FA58C"/>
    <property type="match status" value="1"/>
</dbReference>
<feature type="domain" description="SUEL-type lectin" evidence="7">
    <location>
        <begin position="123"/>
        <end position="208"/>
    </location>
</feature>
<feature type="domain" description="C-type lectin" evidence="6">
    <location>
        <begin position="469"/>
        <end position="586"/>
    </location>
</feature>
<evidence type="ECO:0000256" key="2">
    <source>
        <dbReference type="ARBA" id="ARBA00022737"/>
    </source>
</evidence>
<dbReference type="PROSITE" id="PS50820">
    <property type="entry name" value="LCCL"/>
    <property type="match status" value="1"/>
</dbReference>
<name>A0ABD0W482_UMBPY</name>
<dbReference type="InterPro" id="IPR016186">
    <property type="entry name" value="C-type_lectin-like/link_sf"/>
</dbReference>
<evidence type="ECO:0000259" key="7">
    <source>
        <dbReference type="PROSITE" id="PS50228"/>
    </source>
</evidence>
<dbReference type="Pfam" id="PF00754">
    <property type="entry name" value="F5_F8_type_C"/>
    <property type="match status" value="1"/>
</dbReference>
<feature type="domain" description="C-type lectin" evidence="6">
    <location>
        <begin position="611"/>
        <end position="728"/>
    </location>
</feature>
<dbReference type="InterPro" id="IPR001304">
    <property type="entry name" value="C-type_lectin-like"/>
</dbReference>
<feature type="domain" description="LCCL" evidence="8">
    <location>
        <begin position="356"/>
        <end position="451"/>
    </location>
</feature>
<dbReference type="InterPro" id="IPR036609">
    <property type="entry name" value="LCCL_sf"/>
</dbReference>
<dbReference type="PANTHER" id="PTHR22803">
    <property type="entry name" value="MANNOSE, PHOSPHOLIPASE, LECTIN RECEPTOR RELATED"/>
    <property type="match status" value="1"/>
</dbReference>
<proteinExistence type="predicted"/>
<dbReference type="SMART" id="SM00034">
    <property type="entry name" value="CLECT"/>
    <property type="match status" value="4"/>
</dbReference>
<dbReference type="PROSITE" id="PS50041">
    <property type="entry name" value="C_TYPE_LECTIN_2"/>
    <property type="match status" value="4"/>
</dbReference>
<dbReference type="CDD" id="cd00057">
    <property type="entry name" value="FA58C"/>
    <property type="match status" value="1"/>
</dbReference>
<feature type="domain" description="C-type lectin" evidence="6">
    <location>
        <begin position="1"/>
        <end position="106"/>
    </location>
</feature>
<dbReference type="Pfam" id="PF03815">
    <property type="entry name" value="LCCL"/>
    <property type="match status" value="1"/>
</dbReference>
<organism evidence="9 10">
    <name type="scientific">Umbra pygmaea</name>
    <name type="common">Eastern mudminnow</name>
    <dbReference type="NCBI Taxonomy" id="75934"/>
    <lineage>
        <taxon>Eukaryota</taxon>
        <taxon>Metazoa</taxon>
        <taxon>Chordata</taxon>
        <taxon>Craniata</taxon>
        <taxon>Vertebrata</taxon>
        <taxon>Euteleostomi</taxon>
        <taxon>Actinopterygii</taxon>
        <taxon>Neopterygii</taxon>
        <taxon>Teleostei</taxon>
        <taxon>Protacanthopterygii</taxon>
        <taxon>Esociformes</taxon>
        <taxon>Umbridae</taxon>
        <taxon>Umbra</taxon>
    </lineage>
</organism>
<dbReference type="Gene3D" id="2.170.130.20">
    <property type="entry name" value="LCCL-like domain"/>
    <property type="match status" value="1"/>
</dbReference>
<evidence type="ECO:0000256" key="3">
    <source>
        <dbReference type="ARBA" id="ARBA00023157"/>
    </source>
</evidence>
<gene>
    <name evidence="9" type="ORF">UPYG_G00287390</name>
</gene>
<protein>
    <recommendedName>
        <fullName evidence="11">Macrophage mannose receptor 1-like</fullName>
    </recommendedName>
</protein>
<dbReference type="EMBL" id="JAGEUA010000009">
    <property type="protein sequence ID" value="KAL0965897.1"/>
    <property type="molecule type" value="Genomic_DNA"/>
</dbReference>
<dbReference type="PROSITE" id="PS50228">
    <property type="entry name" value="SUEL_LECTIN"/>
    <property type="match status" value="1"/>
</dbReference>
<dbReference type="Proteomes" id="UP001557470">
    <property type="component" value="Unassembled WGS sequence"/>
</dbReference>
<dbReference type="Pfam" id="PF02140">
    <property type="entry name" value="SUEL_Lectin"/>
    <property type="match status" value="1"/>
</dbReference>
<evidence type="ECO:0000313" key="9">
    <source>
        <dbReference type="EMBL" id="KAL0965897.1"/>
    </source>
</evidence>
<evidence type="ECO:0008006" key="11">
    <source>
        <dbReference type="Google" id="ProtNLM"/>
    </source>
</evidence>
<feature type="domain" description="C-type lectin" evidence="6">
    <location>
        <begin position="758"/>
        <end position="879"/>
    </location>
</feature>
<evidence type="ECO:0000256" key="1">
    <source>
        <dbReference type="ARBA" id="ARBA00022734"/>
    </source>
</evidence>
<reference evidence="9 10" key="1">
    <citation type="submission" date="2024-06" db="EMBL/GenBank/DDBJ databases">
        <authorList>
            <person name="Pan Q."/>
            <person name="Wen M."/>
            <person name="Jouanno E."/>
            <person name="Zahm M."/>
            <person name="Klopp C."/>
            <person name="Cabau C."/>
            <person name="Louis A."/>
            <person name="Berthelot C."/>
            <person name="Parey E."/>
            <person name="Roest Crollius H."/>
            <person name="Montfort J."/>
            <person name="Robinson-Rechavi M."/>
            <person name="Bouchez O."/>
            <person name="Lampietro C."/>
            <person name="Lopez Roques C."/>
            <person name="Donnadieu C."/>
            <person name="Postlethwait J."/>
            <person name="Bobe J."/>
            <person name="Verreycken H."/>
            <person name="Guiguen Y."/>
        </authorList>
    </citation>
    <scope>NUCLEOTIDE SEQUENCE [LARGE SCALE GENOMIC DNA]</scope>
    <source>
        <strain evidence="9">Up_M1</strain>
        <tissue evidence="9">Testis</tissue>
    </source>
</reference>
<dbReference type="PROSITE" id="PS50022">
    <property type="entry name" value="FA58C_3"/>
    <property type="match status" value="1"/>
</dbReference>
<keyword evidence="2" id="KW-0677">Repeat</keyword>
<dbReference type="Gene3D" id="3.10.100.10">
    <property type="entry name" value="Mannose-Binding Protein A, subunit A"/>
    <property type="match status" value="5"/>
</dbReference>
<evidence type="ECO:0000256" key="4">
    <source>
        <dbReference type="SAM" id="MobiDB-lite"/>
    </source>
</evidence>
<dbReference type="SUPFAM" id="SSF69848">
    <property type="entry name" value="LCCL domain"/>
    <property type="match status" value="1"/>
</dbReference>
<accession>A0ABD0W482</accession>
<keyword evidence="3" id="KW-1015">Disulfide bond</keyword>
<evidence type="ECO:0000259" key="8">
    <source>
        <dbReference type="PROSITE" id="PS50820"/>
    </source>
</evidence>
<dbReference type="InterPro" id="IPR043159">
    <property type="entry name" value="Lectin_gal-bd_sf"/>
</dbReference>
<comment type="caution">
    <text evidence="9">The sequence shown here is derived from an EMBL/GenBank/DDBJ whole genome shotgun (WGS) entry which is preliminary data.</text>
</comment>
<dbReference type="SMART" id="SM00603">
    <property type="entry name" value="LCCL"/>
    <property type="match status" value="1"/>
</dbReference>
<dbReference type="InterPro" id="IPR000421">
    <property type="entry name" value="FA58C"/>
</dbReference>
<keyword evidence="10" id="KW-1185">Reference proteome</keyword>
<dbReference type="PROSITE" id="PS00615">
    <property type="entry name" value="C_TYPE_LECTIN_1"/>
    <property type="match status" value="3"/>
</dbReference>
<feature type="region of interest" description="Disordered" evidence="4">
    <location>
        <begin position="227"/>
        <end position="248"/>
    </location>
</feature>
<dbReference type="GO" id="GO:0030246">
    <property type="term" value="F:carbohydrate binding"/>
    <property type="evidence" value="ECO:0007669"/>
    <property type="project" value="UniProtKB-KW"/>
</dbReference>
<dbReference type="InterPro" id="IPR008979">
    <property type="entry name" value="Galactose-bd-like_sf"/>
</dbReference>
<evidence type="ECO:0000259" key="6">
    <source>
        <dbReference type="PROSITE" id="PS50041"/>
    </source>
</evidence>
<dbReference type="InterPro" id="IPR016187">
    <property type="entry name" value="CTDL_fold"/>
</dbReference>
<feature type="domain" description="F5/8 type C" evidence="5">
    <location>
        <begin position="212"/>
        <end position="354"/>
    </location>
</feature>